<name>A0A1M6V278_9FLAO</name>
<evidence type="ECO:0000256" key="1">
    <source>
        <dbReference type="SAM" id="SignalP"/>
    </source>
</evidence>
<evidence type="ECO:0000313" key="2">
    <source>
        <dbReference type="EMBL" id="GGF02037.1"/>
    </source>
</evidence>
<keyword evidence="5" id="KW-1185">Reference proteome</keyword>
<dbReference type="AlphaFoldDB" id="A0A1M6V278"/>
<dbReference type="Proteomes" id="UP000650994">
    <property type="component" value="Unassembled WGS sequence"/>
</dbReference>
<dbReference type="STRING" id="1434701.SAMN05443634_103160"/>
<reference evidence="4" key="2">
    <citation type="submission" date="2016-11" db="EMBL/GenBank/DDBJ databases">
        <authorList>
            <person name="Varghese N."/>
            <person name="Submissions S."/>
        </authorList>
    </citation>
    <scope>NUCLEOTIDE SEQUENCE [LARGE SCALE GENOMIC DNA]</scope>
    <source>
        <strain evidence="4">DSM 27989</strain>
    </source>
</reference>
<dbReference type="OrthoDB" id="672807at2"/>
<organism evidence="3 4">
    <name type="scientific">Chishuiella changwenlii</name>
    <dbReference type="NCBI Taxonomy" id="1434701"/>
    <lineage>
        <taxon>Bacteria</taxon>
        <taxon>Pseudomonadati</taxon>
        <taxon>Bacteroidota</taxon>
        <taxon>Flavobacteriia</taxon>
        <taxon>Flavobacteriales</taxon>
        <taxon>Weeksellaceae</taxon>
        <taxon>Chishuiella</taxon>
    </lineage>
</organism>
<evidence type="ECO:0000313" key="3">
    <source>
        <dbReference type="EMBL" id="SHK75589.1"/>
    </source>
</evidence>
<protein>
    <recommendedName>
        <fullName evidence="6">DUF4382 domain-containing protein</fullName>
    </recommendedName>
</protein>
<dbReference type="EMBL" id="BMFL01000012">
    <property type="protein sequence ID" value="GGF02037.1"/>
    <property type="molecule type" value="Genomic_DNA"/>
</dbReference>
<accession>A0A1M6V278</accession>
<reference evidence="2" key="5">
    <citation type="submission" date="2024-05" db="EMBL/GenBank/DDBJ databases">
        <authorList>
            <person name="Sun Q."/>
            <person name="Zhou Y."/>
        </authorList>
    </citation>
    <scope>NUCLEOTIDE SEQUENCE</scope>
    <source>
        <strain evidence="2">CGMCC 1.12707</strain>
    </source>
</reference>
<reference evidence="3" key="3">
    <citation type="submission" date="2016-11" db="EMBL/GenBank/DDBJ databases">
        <authorList>
            <person name="Jaros S."/>
            <person name="Januszkiewicz K."/>
            <person name="Wedrychowicz H."/>
        </authorList>
    </citation>
    <scope>NUCLEOTIDE SEQUENCE [LARGE SCALE GENOMIC DNA]</scope>
    <source>
        <strain evidence="3">DSM 27989</strain>
    </source>
</reference>
<sequence length="158" mass="16975">MKKMNKRFAFLGVLSVLAFGTLTSCSSDDNSGDISTPEGTNYRITVTLDNVNPDEDFVSVVVSGGTLNGKTDVWKVNQVVRPGESAIGLNKNDFAGATKTYVIETTQPIRAFAGGVQIINYGPSLPIKYKIEKGNEVIVNEDLTLSGDGADFSKQYSL</sequence>
<proteinExistence type="predicted"/>
<feature type="chain" id="PRO_5012612992" description="DUF4382 domain-containing protein" evidence="1">
    <location>
        <begin position="27"/>
        <end position="158"/>
    </location>
</feature>
<reference evidence="5" key="4">
    <citation type="journal article" date="2019" name="Int. J. Syst. Evol. Microbiol.">
        <title>The Global Catalogue of Microorganisms (GCM) 10K type strain sequencing project: providing services to taxonomists for standard genome sequencing and annotation.</title>
        <authorList>
            <consortium name="The Broad Institute Genomics Platform"/>
            <consortium name="The Broad Institute Genome Sequencing Center for Infectious Disease"/>
            <person name="Wu L."/>
            <person name="Ma J."/>
        </authorList>
    </citation>
    <scope>NUCLEOTIDE SEQUENCE [LARGE SCALE GENOMIC DNA]</scope>
    <source>
        <strain evidence="5">CGMCC 1.12707</strain>
    </source>
</reference>
<dbReference type="PROSITE" id="PS51257">
    <property type="entry name" value="PROKAR_LIPOPROTEIN"/>
    <property type="match status" value="1"/>
</dbReference>
<evidence type="ECO:0000313" key="5">
    <source>
        <dbReference type="Proteomes" id="UP000650994"/>
    </source>
</evidence>
<gene>
    <name evidence="2" type="ORF">GCM10010984_19400</name>
    <name evidence="3" type="ORF">SAMN05443634_103160</name>
</gene>
<dbReference type="Proteomes" id="UP000184120">
    <property type="component" value="Unassembled WGS sequence"/>
</dbReference>
<feature type="signal peptide" evidence="1">
    <location>
        <begin position="1"/>
        <end position="26"/>
    </location>
</feature>
<dbReference type="EMBL" id="FRBH01000003">
    <property type="protein sequence ID" value="SHK75589.1"/>
    <property type="molecule type" value="Genomic_DNA"/>
</dbReference>
<evidence type="ECO:0000313" key="4">
    <source>
        <dbReference type="Proteomes" id="UP000184120"/>
    </source>
</evidence>
<evidence type="ECO:0008006" key="6">
    <source>
        <dbReference type="Google" id="ProtNLM"/>
    </source>
</evidence>
<reference evidence="2" key="1">
    <citation type="journal article" date="2014" name="Int. J. Syst. Evol. Microbiol.">
        <title>Complete genome of a new Firmicutes species belonging to the dominant human colonic microbiota ('Ruminococcus bicirculans') reveals two chromosomes and a selective capacity to utilize plant glucans.</title>
        <authorList>
            <consortium name="NISC Comparative Sequencing Program"/>
            <person name="Wegmann U."/>
            <person name="Louis P."/>
            <person name="Goesmann A."/>
            <person name="Henrissat B."/>
            <person name="Duncan S.H."/>
            <person name="Flint H.J."/>
        </authorList>
    </citation>
    <scope>NUCLEOTIDE SEQUENCE</scope>
    <source>
        <strain evidence="2">CGMCC 1.12707</strain>
    </source>
</reference>
<keyword evidence="1" id="KW-0732">Signal</keyword>